<dbReference type="GO" id="GO:0047355">
    <property type="term" value="F:CDP-glycerol glycerophosphotransferase activity"/>
    <property type="evidence" value="ECO:0007669"/>
    <property type="project" value="InterPro"/>
</dbReference>
<keyword evidence="2" id="KW-0808">Transferase</keyword>
<feature type="region of interest" description="Disordered" evidence="1">
    <location>
        <begin position="48"/>
        <end position="80"/>
    </location>
</feature>
<dbReference type="Gene3D" id="6.10.250.1010">
    <property type="match status" value="1"/>
</dbReference>
<evidence type="ECO:0000313" key="3">
    <source>
        <dbReference type="Proteomes" id="UP000031830"/>
    </source>
</evidence>
<dbReference type="InterPro" id="IPR043148">
    <property type="entry name" value="TagF_C"/>
</dbReference>
<reference evidence="2 3" key="1">
    <citation type="journal article" date="2015" name="Genome Announc.">
        <title>Genome sequencing of 18 francisella strains to aid in assay development and testing.</title>
        <authorList>
            <person name="Johnson S.L."/>
            <person name="Daligault H.E."/>
            <person name="Davenport K.W."/>
            <person name="Coyne S.R."/>
            <person name="Frey K.G."/>
            <person name="Koroleva G.I."/>
            <person name="Broomall S.M."/>
            <person name="Bishop-Lilly K.A."/>
            <person name="Bruce D.C."/>
            <person name="Chertkov O."/>
            <person name="Freitas T."/>
            <person name="Jaissle J."/>
            <person name="Ladner J.T."/>
            <person name="Rosenzweig C.N."/>
            <person name="Gibbons H.S."/>
            <person name="Palacios G.F."/>
            <person name="Redden C.L."/>
            <person name="Xu Y."/>
            <person name="Minogue T.D."/>
            <person name="Chain P.S."/>
        </authorList>
    </citation>
    <scope>NUCLEOTIDE SEQUENCE [LARGE SCALE GENOMIC DNA]</scope>
    <source>
        <strain evidence="2 3">GA01-2794</strain>
    </source>
</reference>
<evidence type="ECO:0000256" key="1">
    <source>
        <dbReference type="SAM" id="MobiDB-lite"/>
    </source>
</evidence>
<dbReference type="Pfam" id="PF04464">
    <property type="entry name" value="Glyphos_transf"/>
    <property type="match status" value="1"/>
</dbReference>
<dbReference type="Gene3D" id="3.40.50.12580">
    <property type="match status" value="1"/>
</dbReference>
<dbReference type="OrthoDB" id="2334812at2"/>
<dbReference type="SUPFAM" id="SSF53756">
    <property type="entry name" value="UDP-Glycosyltransferase/glycogen phosphorylase"/>
    <property type="match status" value="1"/>
</dbReference>
<accession>A0A0B6D4Z3</accession>
<dbReference type="Proteomes" id="UP000031830">
    <property type="component" value="Chromosome"/>
</dbReference>
<dbReference type="KEGG" id="fpz:LA55_1656"/>
<feature type="compositionally biased region" description="Polar residues" evidence="1">
    <location>
        <begin position="49"/>
        <end position="80"/>
    </location>
</feature>
<protein>
    <submittedName>
        <fullName evidence="2">Putative cDP-glycerol:poly(Glycerophosphate) glycerophosphotransferase</fullName>
    </submittedName>
</protein>
<sequence>MTSIIKKAIDKLLFSLITKTKANTSCIEAIEHKLSGQQNKLSELENKLSEQQNKLSEQQNKLSEQQNKLSEQQNKLSEQQNKLSEQQKIIDVLDKKSLIGYALTKQQELLESIKDKQKIKVVFFVIHESVWGYDHLYRLMDSSDKFEPIIVICPYLVHGELEMHRTMNDAYSFFKHTKKYQTIKSYDESNYQFIDVSVKINPDIIFFTNPHNLTRPEYYIDYWFDKALTCYVNYSFILTKSEESQFNQLFHNLTWRNFYETSIHEKMAYEYALNKAKNVVVSGYPKADFFIDDKYIPTNPWISQDSDKKKVIWAPHHSIHNSDLSFSCFLRDADFMLDMAKKYENEIQIAFKPHPLLRAKLELDWGADRTKAYYNEWSNLSNAQVETGDYIDLFLTSDAMIFDSNSFITEYLYTLKPALFTIIDLSVYNKFNEYGDKVFEVLDKAETQAEIENFIKKIINNTVDKKLKQKKHFIEAYLKPRGNSASKFIFDYLLEEINN</sequence>
<dbReference type="GO" id="GO:0016020">
    <property type="term" value="C:membrane"/>
    <property type="evidence" value="ECO:0007669"/>
    <property type="project" value="InterPro"/>
</dbReference>
<name>A0A0B6D4Z3_9GAMM</name>
<dbReference type="EMBL" id="CP009440">
    <property type="protein sequence ID" value="AJI53362.1"/>
    <property type="molecule type" value="Genomic_DNA"/>
</dbReference>
<gene>
    <name evidence="2" type="ORF">LA55_1656</name>
</gene>
<evidence type="ECO:0000313" key="2">
    <source>
        <dbReference type="EMBL" id="AJI53362.1"/>
    </source>
</evidence>
<dbReference type="InterPro" id="IPR007554">
    <property type="entry name" value="Glycerophosphate_synth"/>
</dbReference>
<dbReference type="AlphaFoldDB" id="A0A0B6D4Z3"/>
<organism evidence="2 3">
    <name type="scientific">Francisella philomiragia</name>
    <dbReference type="NCBI Taxonomy" id="28110"/>
    <lineage>
        <taxon>Bacteria</taxon>
        <taxon>Pseudomonadati</taxon>
        <taxon>Pseudomonadota</taxon>
        <taxon>Gammaproteobacteria</taxon>
        <taxon>Thiotrichales</taxon>
        <taxon>Francisellaceae</taxon>
        <taxon>Francisella</taxon>
    </lineage>
</organism>
<dbReference type="RefSeq" id="WP_050022792.1">
    <property type="nucleotide sequence ID" value="NZ_CP009440.1"/>
</dbReference>
<proteinExistence type="predicted"/>